<dbReference type="EMBL" id="CAJNOQ010020965">
    <property type="protein sequence ID" value="CAF1478484.1"/>
    <property type="molecule type" value="Genomic_DNA"/>
</dbReference>
<feature type="signal peptide" evidence="2">
    <location>
        <begin position="1"/>
        <end position="18"/>
    </location>
</feature>
<feature type="compositionally biased region" description="Polar residues" evidence="1">
    <location>
        <begin position="239"/>
        <end position="255"/>
    </location>
</feature>
<keyword evidence="2" id="KW-0732">Signal</keyword>
<evidence type="ECO:0000256" key="2">
    <source>
        <dbReference type="SAM" id="SignalP"/>
    </source>
</evidence>
<dbReference type="AlphaFoldDB" id="A0A815RPD0"/>
<dbReference type="Proteomes" id="UP000663829">
    <property type="component" value="Unassembled WGS sequence"/>
</dbReference>
<sequence>MSFIYRLLLLNIFILTYYQQKQKHGTTSTIAHNVDDVKRQDTHNIYNLDEIDKTVKRTISDSSDDKIQTETENLENQIEYIDESYELQTTRENFSTSYDALFVVIGDKLSSSVYLPSNAIWIPRSNTTFELPAELKPDTKFQRAGRYVTRQTKKLKLLFGNSLTLTMFSYLPARAADSLTPCAVFRQRSWRMLTVPTGTKSLDNYLPISIKEIGENQIKRMNSAANSLRTSEVKKSKRSLSTDGNVSTELETTVQHPPEEHPSKDVYSSCMRTNIVCPGLFRQEFQDLFEYKETSCNLKILKPKRFPGLYEETVESDFFRRKVKKLYIVIGTSDKKNR</sequence>
<name>A0A815RPD0_9BILA</name>
<protein>
    <submittedName>
        <fullName evidence="3">Uncharacterized protein</fullName>
    </submittedName>
</protein>
<organism evidence="3 5">
    <name type="scientific">Didymodactylos carnosus</name>
    <dbReference type="NCBI Taxonomy" id="1234261"/>
    <lineage>
        <taxon>Eukaryota</taxon>
        <taxon>Metazoa</taxon>
        <taxon>Spiralia</taxon>
        <taxon>Gnathifera</taxon>
        <taxon>Rotifera</taxon>
        <taxon>Eurotatoria</taxon>
        <taxon>Bdelloidea</taxon>
        <taxon>Philodinida</taxon>
        <taxon>Philodinidae</taxon>
        <taxon>Didymodactylos</taxon>
    </lineage>
</organism>
<evidence type="ECO:0000256" key="1">
    <source>
        <dbReference type="SAM" id="MobiDB-lite"/>
    </source>
</evidence>
<evidence type="ECO:0000313" key="5">
    <source>
        <dbReference type="Proteomes" id="UP000663829"/>
    </source>
</evidence>
<reference evidence="3" key="1">
    <citation type="submission" date="2021-02" db="EMBL/GenBank/DDBJ databases">
        <authorList>
            <person name="Nowell W R."/>
        </authorList>
    </citation>
    <scope>NUCLEOTIDE SEQUENCE</scope>
</reference>
<dbReference type="EMBL" id="CAJOBC010086442">
    <property type="protein sequence ID" value="CAF4344053.1"/>
    <property type="molecule type" value="Genomic_DNA"/>
</dbReference>
<proteinExistence type="predicted"/>
<feature type="region of interest" description="Disordered" evidence="1">
    <location>
        <begin position="224"/>
        <end position="265"/>
    </location>
</feature>
<gene>
    <name evidence="3" type="ORF">GPM918_LOCUS35736</name>
    <name evidence="4" type="ORF">SRO942_LOCUS36460</name>
</gene>
<comment type="caution">
    <text evidence="3">The sequence shown here is derived from an EMBL/GenBank/DDBJ whole genome shotgun (WGS) entry which is preliminary data.</text>
</comment>
<accession>A0A815RPD0</accession>
<evidence type="ECO:0000313" key="3">
    <source>
        <dbReference type="EMBL" id="CAF1478484.1"/>
    </source>
</evidence>
<feature type="chain" id="PRO_5044132133" evidence="2">
    <location>
        <begin position="19"/>
        <end position="338"/>
    </location>
</feature>
<dbReference type="Proteomes" id="UP000681722">
    <property type="component" value="Unassembled WGS sequence"/>
</dbReference>
<evidence type="ECO:0000313" key="4">
    <source>
        <dbReference type="EMBL" id="CAF4344053.1"/>
    </source>
</evidence>
<keyword evidence="5" id="KW-1185">Reference proteome</keyword>